<keyword evidence="7" id="KW-0808">Transferase</keyword>
<accession>A0ABQ8UUG0</accession>
<comment type="similarity">
    <text evidence="4">Belongs to the protein kinase superfamily.</text>
</comment>
<dbReference type="PANTHER" id="PTHR24346">
    <property type="entry name" value="MAP/MICROTUBULE AFFINITY-REGULATING KINASE"/>
    <property type="match status" value="1"/>
</dbReference>
<keyword evidence="4" id="KW-0723">Serine/threonine-protein kinase</keyword>
<dbReference type="GO" id="GO:0016301">
    <property type="term" value="F:kinase activity"/>
    <property type="evidence" value="ECO:0007669"/>
    <property type="project" value="UniProtKB-KW"/>
</dbReference>
<feature type="binding site" evidence="3">
    <location>
        <position position="60"/>
    </location>
    <ligand>
        <name>ATP</name>
        <dbReference type="ChEBI" id="CHEBI:30616"/>
    </ligand>
</feature>
<feature type="region of interest" description="Disordered" evidence="5">
    <location>
        <begin position="341"/>
        <end position="371"/>
    </location>
</feature>
<dbReference type="Proteomes" id="UP001141327">
    <property type="component" value="Unassembled WGS sequence"/>
</dbReference>
<dbReference type="Pfam" id="PF00069">
    <property type="entry name" value="Pkinase"/>
    <property type="match status" value="1"/>
</dbReference>
<keyword evidence="8" id="KW-1185">Reference proteome</keyword>
<dbReference type="SUPFAM" id="SSF56112">
    <property type="entry name" value="Protein kinase-like (PK-like)"/>
    <property type="match status" value="1"/>
</dbReference>
<evidence type="ECO:0000313" key="7">
    <source>
        <dbReference type="EMBL" id="KAJ4462759.1"/>
    </source>
</evidence>
<protein>
    <submittedName>
        <fullName evidence="7">Calcium/calmodulin-dependent protein kinase kinase 2</fullName>
    </submittedName>
</protein>
<evidence type="ECO:0000256" key="4">
    <source>
        <dbReference type="RuleBase" id="RU000304"/>
    </source>
</evidence>
<dbReference type="InterPro" id="IPR000719">
    <property type="entry name" value="Prot_kinase_dom"/>
</dbReference>
<feature type="domain" description="Protein kinase" evidence="6">
    <location>
        <begin position="31"/>
        <end position="287"/>
    </location>
</feature>
<dbReference type="Gene3D" id="3.30.200.20">
    <property type="entry name" value="Phosphorylase Kinase, domain 1"/>
    <property type="match status" value="1"/>
</dbReference>
<evidence type="ECO:0000256" key="5">
    <source>
        <dbReference type="SAM" id="MobiDB-lite"/>
    </source>
</evidence>
<evidence type="ECO:0000256" key="3">
    <source>
        <dbReference type="PROSITE-ProRule" id="PRU10141"/>
    </source>
</evidence>
<keyword evidence="7" id="KW-0418">Kinase</keyword>
<feature type="region of interest" description="Disordered" evidence="5">
    <location>
        <begin position="379"/>
        <end position="398"/>
    </location>
</feature>
<dbReference type="InterPro" id="IPR008271">
    <property type="entry name" value="Ser/Thr_kinase_AS"/>
</dbReference>
<dbReference type="Gene3D" id="1.10.510.10">
    <property type="entry name" value="Transferase(Phosphotransferase) domain 1"/>
    <property type="match status" value="1"/>
</dbReference>
<evidence type="ECO:0000256" key="2">
    <source>
        <dbReference type="ARBA" id="ARBA00022840"/>
    </source>
</evidence>
<proteinExistence type="inferred from homology"/>
<dbReference type="InterPro" id="IPR011009">
    <property type="entry name" value="Kinase-like_dom_sf"/>
</dbReference>
<dbReference type="PROSITE" id="PS00108">
    <property type="entry name" value="PROTEIN_KINASE_ST"/>
    <property type="match status" value="1"/>
</dbReference>
<name>A0ABQ8UUG0_9EUKA</name>
<dbReference type="InterPro" id="IPR017441">
    <property type="entry name" value="Protein_kinase_ATP_BS"/>
</dbReference>
<dbReference type="EMBL" id="JAPMOS010000002">
    <property type="protein sequence ID" value="KAJ4462759.1"/>
    <property type="molecule type" value="Genomic_DNA"/>
</dbReference>
<sequence>MEALAKLKIGTTETNRAVIEKSEDQKKVNQYVFLKKLGQGSYGKVKLVVDENTQQQYAMKIINKKMLSRKRLPGGVSALDDVKREVAIMKKLDHPNVVHLYEVIDSPDHPKLYMAMELLSGGSVEIPVAPERVRGFMRDVISGLEYLHHQHIIHRDLKPDNLLLSADGHIKISDFGVSFLFSGDDDATQKLRGTPGFLAPEVVEGAGSFSGRPVDIWALGITLFAFVFGDVPFKGPNPLLTYQAILTRELSFPHPVEPLLEDLIRGMLRRNPHERLTLDQVKGHPWMTDSGQDLLQTSLGEVIQPTDQEVAAAISPILQWHQVVRLRSLMGARLKKAKAALTQRPVAEQQHPIASAEDESAPAAPSSSVAPSIYSATTSHASSVTSDFASLPPERATL</sequence>
<feature type="compositionally biased region" description="Low complexity" evidence="5">
    <location>
        <begin position="361"/>
        <end position="371"/>
    </location>
</feature>
<dbReference type="PANTHER" id="PTHR24346:SF77">
    <property type="entry name" value="SERINE THREONINE PROTEIN KINASE"/>
    <property type="match status" value="1"/>
</dbReference>
<keyword evidence="1 3" id="KW-0547">Nucleotide-binding</keyword>
<evidence type="ECO:0000313" key="8">
    <source>
        <dbReference type="Proteomes" id="UP001141327"/>
    </source>
</evidence>
<reference evidence="7" key="1">
    <citation type="journal article" date="2022" name="bioRxiv">
        <title>Genomics of Preaxostyla Flagellates Illuminates Evolutionary Transitions and the Path Towards Mitochondrial Loss.</title>
        <authorList>
            <person name="Novak L.V.F."/>
            <person name="Treitli S.C."/>
            <person name="Pyrih J."/>
            <person name="Halakuc P."/>
            <person name="Pipaliya S.V."/>
            <person name="Vacek V."/>
            <person name="Brzon O."/>
            <person name="Soukal P."/>
            <person name="Eme L."/>
            <person name="Dacks J.B."/>
            <person name="Karnkowska A."/>
            <person name="Elias M."/>
            <person name="Hampl V."/>
        </authorList>
    </citation>
    <scope>NUCLEOTIDE SEQUENCE</scope>
    <source>
        <strain evidence="7">RCP-MX</strain>
    </source>
</reference>
<keyword evidence="2 3" id="KW-0067">ATP-binding</keyword>
<dbReference type="PROSITE" id="PS00107">
    <property type="entry name" value="PROTEIN_KINASE_ATP"/>
    <property type="match status" value="1"/>
</dbReference>
<dbReference type="CDD" id="cd14008">
    <property type="entry name" value="STKc_LKB1_CaMKK"/>
    <property type="match status" value="1"/>
</dbReference>
<organism evidence="7 8">
    <name type="scientific">Paratrimastix pyriformis</name>
    <dbReference type="NCBI Taxonomy" id="342808"/>
    <lineage>
        <taxon>Eukaryota</taxon>
        <taxon>Metamonada</taxon>
        <taxon>Preaxostyla</taxon>
        <taxon>Paratrimastigidae</taxon>
        <taxon>Paratrimastix</taxon>
    </lineage>
</organism>
<dbReference type="PROSITE" id="PS50011">
    <property type="entry name" value="PROTEIN_KINASE_DOM"/>
    <property type="match status" value="1"/>
</dbReference>
<evidence type="ECO:0000259" key="6">
    <source>
        <dbReference type="PROSITE" id="PS50011"/>
    </source>
</evidence>
<dbReference type="SMART" id="SM00220">
    <property type="entry name" value="S_TKc"/>
    <property type="match status" value="1"/>
</dbReference>
<comment type="caution">
    <text evidence="7">The sequence shown here is derived from an EMBL/GenBank/DDBJ whole genome shotgun (WGS) entry which is preliminary data.</text>
</comment>
<evidence type="ECO:0000256" key="1">
    <source>
        <dbReference type="ARBA" id="ARBA00022741"/>
    </source>
</evidence>
<gene>
    <name evidence="7" type="ORF">PAPYR_780</name>
</gene>